<protein>
    <submittedName>
        <fullName evidence="3">Actinobacterial surface-anchored domain protein</fullName>
    </submittedName>
</protein>
<gene>
    <name evidence="3" type="ORF">HMPREF0291_10292</name>
</gene>
<feature type="chain" id="PRO_5003108455" evidence="2">
    <location>
        <begin position="32"/>
        <end position="334"/>
    </location>
</feature>
<keyword evidence="4" id="KW-1185">Reference proteome</keyword>
<dbReference type="Proteomes" id="UP000004208">
    <property type="component" value="Unassembled WGS sequence"/>
</dbReference>
<feature type="compositionally biased region" description="Basic and acidic residues" evidence="1">
    <location>
        <begin position="267"/>
        <end position="289"/>
    </location>
</feature>
<evidence type="ECO:0000256" key="1">
    <source>
        <dbReference type="SAM" id="MobiDB-lite"/>
    </source>
</evidence>
<dbReference type="eggNOG" id="COG0803">
    <property type="taxonomic scope" value="Bacteria"/>
</dbReference>
<feature type="signal peptide" evidence="2">
    <location>
        <begin position="1"/>
        <end position="31"/>
    </location>
</feature>
<proteinExistence type="predicted"/>
<comment type="caution">
    <text evidence="3">The sequence shown here is derived from an EMBL/GenBank/DDBJ whole genome shotgun (WGS) entry which is preliminary data.</text>
</comment>
<accession>D7WB03</accession>
<evidence type="ECO:0000256" key="2">
    <source>
        <dbReference type="SAM" id="SignalP"/>
    </source>
</evidence>
<name>D7WB03_9CORY</name>
<dbReference type="OrthoDB" id="4424311at2"/>
<sequence>MSLQPASVRRSALAVALTGSLAIAGSPVANAQDLVLESGHMNVFNVTAKDGQLKLDLKEDITGSNVERPAEDVTMVVHKDAFTEDTKNLPQVGKPGYVLPQGYHQGMLRPGWTTLMARWDGFTDVKIRIDEVSGPGEIHAFNTDGKGGFKAAADDGEFQLTPGSAIHQDTPAHLHTHWLFTEPGTYTMKATALSNGKESNQATYTWEVGQKANERPIMDEPLSLDRLQDLASTAPAPSPVAVDPVEKGAALPPSPAGEQKAPAKNGVDAKDSKADNNKPKADEKGKAEKGSPAATANAQEQRPLNGIATVLSLIGATFNFLQDNLLKLFWPSKK</sequence>
<dbReference type="NCBIfam" id="NF038134">
    <property type="entry name" value="choice_anch_M"/>
    <property type="match status" value="1"/>
</dbReference>
<reference evidence="3" key="1">
    <citation type="submission" date="2010-06" db="EMBL/GenBank/DDBJ databases">
        <authorList>
            <person name="Muzny D."/>
            <person name="Qin X."/>
            <person name="Buhay C."/>
            <person name="Dugan-Rocha S."/>
            <person name="Ding Y."/>
            <person name="Chen G."/>
            <person name="Hawes A."/>
            <person name="Holder M."/>
            <person name="Jhangiani S."/>
            <person name="Johnson A."/>
            <person name="Khan Z."/>
            <person name="Li Z."/>
            <person name="Liu W."/>
            <person name="Liu X."/>
            <person name="Perez L."/>
            <person name="Shen H."/>
            <person name="Wang Q."/>
            <person name="Watt J."/>
            <person name="Xi L."/>
            <person name="Xin Y."/>
            <person name="Zhou J."/>
            <person name="Deng J."/>
            <person name="Jiang H."/>
            <person name="Liu Y."/>
            <person name="Qu J."/>
            <person name="Song X.-Z."/>
            <person name="Zhang L."/>
            <person name="Villasana D."/>
            <person name="Johnson A."/>
            <person name="Liu J."/>
            <person name="Liyanage D."/>
            <person name="Lorensuhewa L."/>
            <person name="Robinson T."/>
            <person name="Song A."/>
            <person name="Song B.-B."/>
            <person name="Dinh H."/>
            <person name="Thornton R."/>
            <person name="Coyle M."/>
            <person name="Francisco L."/>
            <person name="Jackson L."/>
            <person name="Javaid M."/>
            <person name="Korchina V."/>
            <person name="Kovar C."/>
            <person name="Mata R."/>
            <person name="Mathew T."/>
            <person name="Ngo R."/>
            <person name="Nguyen L."/>
            <person name="Nguyen N."/>
            <person name="Okwuonu G."/>
            <person name="Ongeri F."/>
            <person name="Pham C."/>
            <person name="Simmons D."/>
            <person name="Wilczek-Boney K."/>
            <person name="Hale W."/>
            <person name="Jakkamsetti A."/>
            <person name="Pham P."/>
            <person name="Ruth R."/>
            <person name="San Lucas F."/>
            <person name="Warren J."/>
            <person name="Zhang J."/>
            <person name="Zhao Z."/>
            <person name="Zhou C."/>
            <person name="Zhu D."/>
            <person name="Lee S."/>
            <person name="Bess C."/>
            <person name="Blankenburg K."/>
            <person name="Forbes L."/>
            <person name="Fu Q."/>
            <person name="Gubbala S."/>
            <person name="Hirani K."/>
            <person name="Jayaseelan J.C."/>
            <person name="Lara F."/>
            <person name="Munidasa M."/>
            <person name="Palculict T."/>
            <person name="Patil S."/>
            <person name="Pu L.-L."/>
            <person name="Saada N."/>
            <person name="Tang L."/>
            <person name="Weissenberger G."/>
            <person name="Zhu Y."/>
            <person name="Hemphill L."/>
            <person name="Shang Y."/>
            <person name="Youmans B."/>
            <person name="Ayvaz T."/>
            <person name="Ross M."/>
            <person name="Santibanez J."/>
            <person name="Aqrawi P."/>
            <person name="Gross S."/>
            <person name="Joshi V."/>
            <person name="Fowler G."/>
            <person name="Nazareth L."/>
            <person name="Reid J."/>
            <person name="Worley K."/>
            <person name="Petrosino J."/>
            <person name="Highlander S."/>
            <person name="Gibbs R."/>
        </authorList>
    </citation>
    <scope>NUCLEOTIDE SEQUENCE [LARGE SCALE GENOMIC DNA]</scope>
    <source>
        <strain evidence="3">ATCC 33030</strain>
    </source>
</reference>
<keyword evidence="2" id="KW-0732">Signal</keyword>
<evidence type="ECO:0000313" key="4">
    <source>
        <dbReference type="Proteomes" id="UP000004208"/>
    </source>
</evidence>
<feature type="region of interest" description="Disordered" evidence="1">
    <location>
        <begin position="234"/>
        <end position="304"/>
    </location>
</feature>
<dbReference type="EMBL" id="ACLJ02000001">
    <property type="protein sequence ID" value="EFK55034.1"/>
    <property type="molecule type" value="Genomic_DNA"/>
</dbReference>
<dbReference type="AlphaFoldDB" id="D7WB03"/>
<dbReference type="HOGENOM" id="CLU_830837_0_0_11"/>
<feature type="compositionally biased region" description="Low complexity" evidence="1">
    <location>
        <begin position="234"/>
        <end position="243"/>
    </location>
</feature>
<dbReference type="NCBIfam" id="TIGR03769">
    <property type="entry name" value="P_ac_wall_RPT"/>
    <property type="match status" value="1"/>
</dbReference>
<organism evidence="3 4">
    <name type="scientific">Corynebacterium genitalium ATCC 33030</name>
    <dbReference type="NCBI Taxonomy" id="585529"/>
    <lineage>
        <taxon>Bacteria</taxon>
        <taxon>Bacillati</taxon>
        <taxon>Actinomycetota</taxon>
        <taxon>Actinomycetes</taxon>
        <taxon>Mycobacteriales</taxon>
        <taxon>Corynebacteriaceae</taxon>
        <taxon>Corynebacterium</taxon>
    </lineage>
</organism>
<dbReference type="STRING" id="585529.HMPREF0291_10292"/>
<dbReference type="InterPro" id="IPR022435">
    <property type="entry name" value="Surface-anchored_actinobac"/>
</dbReference>
<evidence type="ECO:0000313" key="3">
    <source>
        <dbReference type="EMBL" id="EFK55034.1"/>
    </source>
</evidence>
<dbReference type="RefSeq" id="WP_005286819.1">
    <property type="nucleotide sequence ID" value="NZ_CM000961.1"/>
</dbReference>